<dbReference type="SMART" id="SM00906">
    <property type="entry name" value="Fungal_trans"/>
    <property type="match status" value="1"/>
</dbReference>
<reference evidence="10" key="2">
    <citation type="journal article" date="2010" name="Nature">
        <title>Comparative genomics reveals mobile pathogenicity chromosomes in Fusarium.</title>
        <authorList>
            <person name="Ma L.J."/>
            <person name="van der Does H.C."/>
            <person name="Borkovich K.A."/>
            <person name="Coleman J.J."/>
            <person name="Daboussi M.J."/>
            <person name="Di Pietro A."/>
            <person name="Dufresne M."/>
            <person name="Freitag M."/>
            <person name="Grabherr M."/>
            <person name="Henrissat B."/>
            <person name="Houterman P.M."/>
            <person name="Kang S."/>
            <person name="Shim W.B."/>
            <person name="Woloshuk C."/>
            <person name="Xie X."/>
            <person name="Xu J.R."/>
            <person name="Antoniw J."/>
            <person name="Baker S.E."/>
            <person name="Bluhm B.H."/>
            <person name="Breakspear A."/>
            <person name="Brown D.W."/>
            <person name="Butchko R.A."/>
            <person name="Chapman S."/>
            <person name="Coulson R."/>
            <person name="Coutinho P.M."/>
            <person name="Danchin E.G."/>
            <person name="Diener A."/>
            <person name="Gale L.R."/>
            <person name="Gardiner D.M."/>
            <person name="Goff S."/>
            <person name="Hammond-Kosack K.E."/>
            <person name="Hilburn K."/>
            <person name="Hua-Van A."/>
            <person name="Jonkers W."/>
            <person name="Kazan K."/>
            <person name="Kodira C.D."/>
            <person name="Koehrsen M."/>
            <person name="Kumar L."/>
            <person name="Lee Y.H."/>
            <person name="Li L."/>
            <person name="Manners J.M."/>
            <person name="Miranda-Saavedra D."/>
            <person name="Mukherjee M."/>
            <person name="Park G."/>
            <person name="Park J."/>
            <person name="Park S.Y."/>
            <person name="Proctor R.H."/>
            <person name="Regev A."/>
            <person name="Ruiz-Roldan M.C."/>
            <person name="Sain D."/>
            <person name="Sakthikumar S."/>
            <person name="Sykes S."/>
            <person name="Schwartz D.C."/>
            <person name="Turgeon B.G."/>
            <person name="Wapinski I."/>
            <person name="Yoder O."/>
            <person name="Young S."/>
            <person name="Zeng Q."/>
            <person name="Zhou S."/>
            <person name="Galagan J."/>
            <person name="Cuomo C.A."/>
            <person name="Kistler H.C."/>
            <person name="Rep M."/>
        </authorList>
    </citation>
    <scope>NUCLEOTIDE SEQUENCE [LARGE SCALE GENOMIC DNA]</scope>
    <source>
        <strain evidence="10">4287</strain>
    </source>
</reference>
<evidence type="ECO:0000256" key="5">
    <source>
        <dbReference type="ARBA" id="ARBA00023163"/>
    </source>
</evidence>
<protein>
    <recommendedName>
        <fullName evidence="9">Zn(2)-C6 fungal-type domain-containing protein</fullName>
    </recommendedName>
</protein>
<feature type="coiled-coil region" evidence="7">
    <location>
        <begin position="73"/>
        <end position="100"/>
    </location>
</feature>
<dbReference type="GO" id="GO:0008270">
    <property type="term" value="F:zinc ion binding"/>
    <property type="evidence" value="ECO:0007669"/>
    <property type="project" value="InterPro"/>
</dbReference>
<dbReference type="CDD" id="cd00067">
    <property type="entry name" value="GAL4"/>
    <property type="match status" value="1"/>
</dbReference>
<evidence type="ECO:0000256" key="2">
    <source>
        <dbReference type="ARBA" id="ARBA00022723"/>
    </source>
</evidence>
<keyword evidence="4" id="KW-0238">DNA-binding</keyword>
<evidence type="ECO:0000313" key="10">
    <source>
        <dbReference type="EMBL" id="KNB05140.1"/>
    </source>
</evidence>
<dbReference type="InterPro" id="IPR036864">
    <property type="entry name" value="Zn2-C6_fun-type_DNA-bd_sf"/>
</dbReference>
<evidence type="ECO:0000256" key="4">
    <source>
        <dbReference type="ARBA" id="ARBA00023125"/>
    </source>
</evidence>
<dbReference type="GO" id="GO:0006351">
    <property type="term" value="P:DNA-templated transcription"/>
    <property type="evidence" value="ECO:0007669"/>
    <property type="project" value="InterPro"/>
</dbReference>
<evidence type="ECO:0000256" key="1">
    <source>
        <dbReference type="ARBA" id="ARBA00004123"/>
    </source>
</evidence>
<dbReference type="PANTHER" id="PTHR46910:SF37">
    <property type="entry name" value="ZN(II)2CYS6 TRANSCRIPTION FACTOR (EUROFUNG)"/>
    <property type="match status" value="1"/>
</dbReference>
<keyword evidence="2" id="KW-0479">Metal-binding</keyword>
<evidence type="ECO:0000256" key="6">
    <source>
        <dbReference type="ARBA" id="ARBA00023242"/>
    </source>
</evidence>
<dbReference type="InterPro" id="IPR007219">
    <property type="entry name" value="XnlR_reg_dom"/>
</dbReference>
<keyword evidence="3" id="KW-0805">Transcription regulation</keyword>
<dbReference type="Proteomes" id="UP000009097">
    <property type="component" value="Unassembled WGS sequence"/>
</dbReference>
<accession>A0A0J9V1F3</accession>
<reference evidence="10" key="1">
    <citation type="submission" date="2007-04" db="EMBL/GenBank/DDBJ databases">
        <authorList>
            <consortium name="The Broad Institute Genome Sequencing Platform"/>
            <person name="Birren B."/>
            <person name="Lander E."/>
            <person name="Galagan J."/>
            <person name="Nusbaum C."/>
            <person name="Devon K."/>
            <person name="Ma L.-J."/>
            <person name="Jaffe D."/>
            <person name="Butler J."/>
            <person name="Alvarez P."/>
            <person name="Gnerre S."/>
            <person name="Grabherr M."/>
            <person name="Kleber M."/>
            <person name="Mauceli E."/>
            <person name="Brockman W."/>
            <person name="MacCallum I.A."/>
            <person name="Young S."/>
            <person name="LaButti K."/>
            <person name="DeCaprio D."/>
            <person name="Crawford M."/>
            <person name="Koehrsen M."/>
            <person name="Engels R."/>
            <person name="Montgomery P."/>
            <person name="Pearson M."/>
            <person name="Howarth C."/>
            <person name="Larson L."/>
            <person name="White J."/>
            <person name="O'Leary S."/>
            <person name="Kodira C."/>
            <person name="Zeng Q."/>
            <person name="Yandava C."/>
            <person name="Alvarado L."/>
            <person name="Kistler C."/>
            <person name="Shim W.-B."/>
            <person name="Kang S."/>
            <person name="Woloshuk C."/>
        </authorList>
    </citation>
    <scope>NUCLEOTIDE SEQUENCE</scope>
    <source>
        <strain evidence="10">4287</strain>
    </source>
</reference>
<dbReference type="OrthoDB" id="4116913at2759"/>
<dbReference type="GO" id="GO:0005634">
    <property type="term" value="C:nucleus"/>
    <property type="evidence" value="ECO:0007669"/>
    <property type="project" value="UniProtKB-SubCell"/>
</dbReference>
<feature type="region of interest" description="Disordered" evidence="8">
    <location>
        <begin position="1"/>
        <end position="21"/>
    </location>
</feature>
<dbReference type="PROSITE" id="PS50048">
    <property type="entry name" value="ZN2_CY6_FUNGAL_2"/>
    <property type="match status" value="1"/>
</dbReference>
<dbReference type="PANTHER" id="PTHR46910">
    <property type="entry name" value="TRANSCRIPTION FACTOR PDR1"/>
    <property type="match status" value="1"/>
</dbReference>
<evidence type="ECO:0000256" key="7">
    <source>
        <dbReference type="SAM" id="Coils"/>
    </source>
</evidence>
<dbReference type="Gene3D" id="4.10.240.10">
    <property type="entry name" value="Zn(2)-C6 fungal-type DNA-binding domain"/>
    <property type="match status" value="1"/>
</dbReference>
<dbReference type="SUPFAM" id="SSF57701">
    <property type="entry name" value="Zn2/Cys6 DNA-binding domain"/>
    <property type="match status" value="1"/>
</dbReference>
<dbReference type="KEGG" id="fox:FOXG_07495"/>
<comment type="subcellular location">
    <subcellularLocation>
        <location evidence="1">Nucleus</location>
    </subcellularLocation>
</comment>
<sequence length="668" mass="74409">MAYVFKGTTESDSPMDAINHRDHSMPPKRACDVCFKRKIQCIKPDPEQPCEWCAHHDLECAVKRESQRKSDASAALSSHVQTLERRVTELEAALLQMRSEIKSSTVSASTPTVNLTSPYSTLRVHSDASSFCISPYSQQDSAGSGNTTDRTPTTLWTCLGQHWYFKGIPINSAKGREWIFSKVGENISLDGFRLFGSQAGNSSTSSALFNFPDRHAVEESLKSYFSSPGRLVYPTIDPVLIEEVLLGAYADSQHPSPEGKASSQACILAFMAMNSRLRGAHAQSCDGDVYVRASQCYLSQAISQSTLEILQTVLMLQISHLLSGQWEAAATLHPHACRILYDLKGHISHPLTPSGLDSAVDQSRRRHIRNLFWLCYIFDKDIAMRSGRPPCITRGYCDLTLPDDRARICDGPATGPGTPQDGIFSKGDTVCFPQDLDLSQLKERLCLFLCSLDNSSLSDGTILCHVRQLDVDLESWRSNIPVDYRPKLSVLPDQPLFNPQLSFPQRTRCIHLQLEHNYLTTVIHTAVRRCGAVYAVHDNLPDDLHSVYHSSSDISLEASRTTLQIFKSHTDILQENVFGHIAFYPPIAATALFLNILIHPLDQRARSDLDILAGCTTLFQDMAMEELTNDDMDCIHELNRFVSELVRLGSSAIWKAKREWKSATGISS</sequence>
<dbReference type="InterPro" id="IPR001138">
    <property type="entry name" value="Zn2Cys6_DnaBD"/>
</dbReference>
<dbReference type="EMBL" id="DS231703">
    <property type="protein sequence ID" value="KNB05140.1"/>
    <property type="molecule type" value="Genomic_DNA"/>
</dbReference>
<dbReference type="InterPro" id="IPR050987">
    <property type="entry name" value="AtrR-like"/>
</dbReference>
<gene>
    <name evidence="10" type="ORF">FOXG_07495</name>
</gene>
<evidence type="ECO:0000313" key="11">
    <source>
        <dbReference type="Proteomes" id="UP000009097"/>
    </source>
</evidence>
<dbReference type="GO" id="GO:0000981">
    <property type="term" value="F:DNA-binding transcription factor activity, RNA polymerase II-specific"/>
    <property type="evidence" value="ECO:0007669"/>
    <property type="project" value="InterPro"/>
</dbReference>
<name>A0A0J9V1F3_FUSO4</name>
<dbReference type="GeneID" id="28949181"/>
<keyword evidence="5" id="KW-0804">Transcription</keyword>
<dbReference type="Pfam" id="PF04082">
    <property type="entry name" value="Fungal_trans"/>
    <property type="match status" value="1"/>
</dbReference>
<evidence type="ECO:0000259" key="9">
    <source>
        <dbReference type="PROSITE" id="PS50048"/>
    </source>
</evidence>
<evidence type="ECO:0000256" key="8">
    <source>
        <dbReference type="SAM" id="MobiDB-lite"/>
    </source>
</evidence>
<proteinExistence type="predicted"/>
<keyword evidence="6" id="KW-0539">Nucleus</keyword>
<keyword evidence="7" id="KW-0175">Coiled coil</keyword>
<dbReference type="AlphaFoldDB" id="A0A0J9V1F3"/>
<dbReference type="RefSeq" id="XP_018243185.1">
    <property type="nucleotide sequence ID" value="XM_018386078.1"/>
</dbReference>
<dbReference type="CDD" id="cd12148">
    <property type="entry name" value="fungal_TF_MHR"/>
    <property type="match status" value="1"/>
</dbReference>
<organism evidence="10 11">
    <name type="scientific">Fusarium oxysporum f. sp. lycopersici (strain 4287 / CBS 123668 / FGSC 9935 / NRRL 34936)</name>
    <name type="common">Fusarium vascular wilt of tomato</name>
    <dbReference type="NCBI Taxonomy" id="426428"/>
    <lineage>
        <taxon>Eukaryota</taxon>
        <taxon>Fungi</taxon>
        <taxon>Dikarya</taxon>
        <taxon>Ascomycota</taxon>
        <taxon>Pezizomycotina</taxon>
        <taxon>Sordariomycetes</taxon>
        <taxon>Hypocreomycetidae</taxon>
        <taxon>Hypocreales</taxon>
        <taxon>Nectriaceae</taxon>
        <taxon>Fusarium</taxon>
        <taxon>Fusarium oxysporum species complex</taxon>
    </lineage>
</organism>
<feature type="domain" description="Zn(2)-C6 fungal-type" evidence="9">
    <location>
        <begin position="30"/>
        <end position="62"/>
    </location>
</feature>
<dbReference type="VEuPathDB" id="FungiDB:FOXG_07495"/>
<dbReference type="GO" id="GO:0003677">
    <property type="term" value="F:DNA binding"/>
    <property type="evidence" value="ECO:0007669"/>
    <property type="project" value="UniProtKB-KW"/>
</dbReference>
<evidence type="ECO:0000256" key="3">
    <source>
        <dbReference type="ARBA" id="ARBA00023015"/>
    </source>
</evidence>